<dbReference type="Gene3D" id="3.40.50.720">
    <property type="entry name" value="NAD(P)-binding Rossmann-like Domain"/>
    <property type="match status" value="1"/>
</dbReference>
<feature type="domain" description="Alcohol dehydrogenase-like C-terminal" evidence="6">
    <location>
        <begin position="196"/>
        <end position="267"/>
    </location>
</feature>
<proteinExistence type="inferred from homology"/>
<evidence type="ECO:0000313" key="9">
    <source>
        <dbReference type="Proteomes" id="UP001320876"/>
    </source>
</evidence>
<evidence type="ECO:0000256" key="3">
    <source>
        <dbReference type="ARBA" id="ARBA00022833"/>
    </source>
</evidence>
<evidence type="ECO:0000256" key="2">
    <source>
        <dbReference type="ARBA" id="ARBA00022723"/>
    </source>
</evidence>
<comment type="cofactor">
    <cofactor evidence="1 5">
        <name>Zn(2+)</name>
        <dbReference type="ChEBI" id="CHEBI:29105"/>
    </cofactor>
</comment>
<dbReference type="Gene3D" id="3.90.180.10">
    <property type="entry name" value="Medium-chain alcohol dehydrogenases, catalytic domain"/>
    <property type="match status" value="1"/>
</dbReference>
<dbReference type="PROSITE" id="PS00059">
    <property type="entry name" value="ADH_ZINC"/>
    <property type="match status" value="1"/>
</dbReference>
<dbReference type="CDD" id="cd08283">
    <property type="entry name" value="FDH_like_1"/>
    <property type="match status" value="1"/>
</dbReference>
<comment type="similarity">
    <text evidence="5">Belongs to the zinc-containing alcohol dehydrogenase family.</text>
</comment>
<evidence type="ECO:0000256" key="1">
    <source>
        <dbReference type="ARBA" id="ARBA00001947"/>
    </source>
</evidence>
<evidence type="ECO:0000259" key="7">
    <source>
        <dbReference type="Pfam" id="PF08240"/>
    </source>
</evidence>
<dbReference type="InterPro" id="IPR011032">
    <property type="entry name" value="GroES-like_sf"/>
</dbReference>
<organism evidence="8 9">
    <name type="scientific">Luteolibacter arcticus</name>
    <dbReference type="NCBI Taxonomy" id="1581411"/>
    <lineage>
        <taxon>Bacteria</taxon>
        <taxon>Pseudomonadati</taxon>
        <taxon>Verrucomicrobiota</taxon>
        <taxon>Verrucomicrobiia</taxon>
        <taxon>Verrucomicrobiales</taxon>
        <taxon>Verrucomicrobiaceae</taxon>
        <taxon>Luteolibacter</taxon>
    </lineage>
</organism>
<dbReference type="SUPFAM" id="SSF51735">
    <property type="entry name" value="NAD(P)-binding Rossmann-fold domains"/>
    <property type="match status" value="1"/>
</dbReference>
<dbReference type="InterPro" id="IPR036291">
    <property type="entry name" value="NAD(P)-bd_dom_sf"/>
</dbReference>
<keyword evidence="9" id="KW-1185">Reference proteome</keyword>
<keyword evidence="4" id="KW-0560">Oxidoreductase</keyword>
<evidence type="ECO:0000313" key="8">
    <source>
        <dbReference type="EMBL" id="MCW1926391.1"/>
    </source>
</evidence>
<gene>
    <name evidence="8" type="ORF">OKA05_27820</name>
</gene>
<evidence type="ECO:0000256" key="5">
    <source>
        <dbReference type="RuleBase" id="RU361277"/>
    </source>
</evidence>
<dbReference type="SUPFAM" id="SSF50129">
    <property type="entry name" value="GroES-like"/>
    <property type="match status" value="1"/>
</dbReference>
<protein>
    <submittedName>
        <fullName evidence="8">Glutathione-dependent formaldehyde dehydrogenase</fullName>
    </submittedName>
</protein>
<dbReference type="Proteomes" id="UP001320876">
    <property type="component" value="Unassembled WGS sequence"/>
</dbReference>
<keyword evidence="3 5" id="KW-0862">Zinc</keyword>
<evidence type="ECO:0000259" key="6">
    <source>
        <dbReference type="Pfam" id="PF00107"/>
    </source>
</evidence>
<dbReference type="Pfam" id="PF00107">
    <property type="entry name" value="ADH_zinc_N"/>
    <property type="match status" value="1"/>
</dbReference>
<dbReference type="PANTHER" id="PTHR42813">
    <property type="entry name" value="ZINC-TYPE ALCOHOL DEHYDROGENASE-LIKE"/>
    <property type="match status" value="1"/>
</dbReference>
<evidence type="ECO:0000256" key="4">
    <source>
        <dbReference type="ARBA" id="ARBA00023002"/>
    </source>
</evidence>
<dbReference type="InterPro" id="IPR013149">
    <property type="entry name" value="ADH-like_C"/>
</dbReference>
<dbReference type="EMBL" id="JAPDDT010000025">
    <property type="protein sequence ID" value="MCW1926391.1"/>
    <property type="molecule type" value="Genomic_DNA"/>
</dbReference>
<dbReference type="PANTHER" id="PTHR42813:SF2">
    <property type="entry name" value="DEHYDROGENASE, ZINC-CONTAINING, PUTATIVE (AFU_ORTHOLOGUE AFUA_2G02810)-RELATED"/>
    <property type="match status" value="1"/>
</dbReference>
<dbReference type="RefSeq" id="WP_264490499.1">
    <property type="nucleotide sequence ID" value="NZ_JAPDDT010000025.1"/>
</dbReference>
<keyword evidence="2 5" id="KW-0479">Metal-binding</keyword>
<sequence length="404" mass="43681">MKALCWHGVGDVRVDTVPDPEILDPKDIIIQITASGICGSDLHLYDGLMPTMEEGDIIGHEPMGIVVEVGSEVKKFRKGDRVVVPFVIACGSCFFCEKQLYSACDTTNPGADLAKVAMGHAPAGLFGYSGMMGRYPGGQAEYLRVPHADVGPIKIESDLPDEKVLFLSDIYPTGYMAAENAGIEPGDTVAIWGCGPVGQFAIQSAWMFGAGRVIAIDRVPERLEMARVHGRAEVMNFEEEEVHERLIEMTGGRGPDRCIDAVGAEAHGTGSLDAVVDRAKQAMHLSMDRPHVLRQAIMACRKAGTLSIPGVYIGLLDKIPFGALVNKGLTVRSGQTHVQRYLAPLLEKVEAGEIDPSFVVTHRVSLEGAPDAYEKFRKKEDGCIKVVIKPGMAREREGDEVRAG</sequence>
<name>A0ABT3GS78_9BACT</name>
<reference evidence="8 9" key="1">
    <citation type="submission" date="2022-10" db="EMBL/GenBank/DDBJ databases">
        <title>Luteolibacter arcticus strain CCTCC AB 2014275, whole genome shotgun sequencing project.</title>
        <authorList>
            <person name="Zhao G."/>
            <person name="Shen L."/>
        </authorList>
    </citation>
    <scope>NUCLEOTIDE SEQUENCE [LARGE SCALE GENOMIC DNA]</scope>
    <source>
        <strain evidence="8 9">CCTCC AB 2014275</strain>
    </source>
</reference>
<accession>A0ABT3GS78</accession>
<dbReference type="InterPro" id="IPR002328">
    <property type="entry name" value="ADH_Zn_CS"/>
</dbReference>
<dbReference type="InterPro" id="IPR013154">
    <property type="entry name" value="ADH-like_N"/>
</dbReference>
<feature type="domain" description="Alcohol dehydrogenase-like N-terminal" evidence="7">
    <location>
        <begin position="25"/>
        <end position="153"/>
    </location>
</feature>
<dbReference type="Pfam" id="PF08240">
    <property type="entry name" value="ADH_N"/>
    <property type="match status" value="1"/>
</dbReference>
<comment type="caution">
    <text evidence="8">The sequence shown here is derived from an EMBL/GenBank/DDBJ whole genome shotgun (WGS) entry which is preliminary data.</text>
</comment>